<dbReference type="AlphaFoldDB" id="A0A0E4HCV0"/>
<reference evidence="3" key="1">
    <citation type="submission" date="2015-03" db="EMBL/GenBank/DDBJ databases">
        <authorList>
            <person name="Wibberg D."/>
        </authorList>
    </citation>
    <scope>NUCLEOTIDE SEQUENCE [LARGE SCALE GENOMIC DNA]</scope>
</reference>
<proteinExistence type="predicted"/>
<name>A0A0E4HCV0_9BACL</name>
<evidence type="ECO:0000313" key="2">
    <source>
        <dbReference type="EMBL" id="CQR54804.1"/>
    </source>
</evidence>
<dbReference type="Gene3D" id="3.40.1580.10">
    <property type="entry name" value="SMI1/KNR4-like"/>
    <property type="match status" value="1"/>
</dbReference>
<evidence type="ECO:0000259" key="1">
    <source>
        <dbReference type="SMART" id="SM00860"/>
    </source>
</evidence>
<dbReference type="SUPFAM" id="SSF160631">
    <property type="entry name" value="SMI1/KNR4-like"/>
    <property type="match status" value="1"/>
</dbReference>
<protein>
    <recommendedName>
        <fullName evidence="1">Knr4/Smi1-like domain-containing protein</fullName>
    </recommendedName>
</protein>
<dbReference type="KEGG" id="pri:PRIO_2398"/>
<gene>
    <name evidence="2" type="ORF">PRIO_2398</name>
</gene>
<dbReference type="EMBL" id="LN831776">
    <property type="protein sequence ID" value="CQR54804.1"/>
    <property type="molecule type" value="Genomic_DNA"/>
</dbReference>
<dbReference type="InterPro" id="IPR018958">
    <property type="entry name" value="Knr4/Smi1-like_dom"/>
</dbReference>
<feature type="domain" description="Knr4/Smi1-like" evidence="1">
    <location>
        <begin position="33"/>
        <end position="156"/>
    </location>
</feature>
<dbReference type="Pfam" id="PF09346">
    <property type="entry name" value="SMI1_KNR4"/>
    <property type="match status" value="1"/>
</dbReference>
<dbReference type="InterPro" id="IPR037883">
    <property type="entry name" value="Knr4/Smi1-like_sf"/>
</dbReference>
<dbReference type="PATRIC" id="fig|1073571.4.peg.2547"/>
<sequence length="431" mass="48058">MKEQMDAWKRQWQELIQALEQKGADTRFYAGPPAPESGLAEVELRLGIRLPQELRSLLKEGAGQAYVYWNLPDAALLPFEVSGELGWDADRLDFFVPPGEEDSGGTQRYLSFHPAGNGDELLLDLHSASGTAVVHWAHETAEYLLLAPSIMEFIDKITALGCVGAEEWQYPEFCGEAGLDPEKPASRQWMAWLNEYLTLTLAQAQKELPLLLRYAEMFGMSQETAEAFGRYHAEEVLQAFLERAGQERDSSKKEAILCLAGDALKDKAAEFVRSLWSGTPSLEVSRSTLAYLSAHCLPEDEGVERVFRLLEGLAETQKLSGYQANSLLQDFHSRRVIGWMEDKTAFPYGGWDTLFVHSQPAPADIIQWLGGSDVQRQIVIAAFPALYDSTGATFFSAAEIRQIRNLLEQALDEAVLKKEKQAVRDALGRLA</sequence>
<dbReference type="RefSeq" id="WP_020426331.1">
    <property type="nucleotide sequence ID" value="NZ_AGBD01000121.1"/>
</dbReference>
<evidence type="ECO:0000313" key="3">
    <source>
        <dbReference type="Proteomes" id="UP000033163"/>
    </source>
</evidence>
<dbReference type="HOGENOM" id="CLU_635918_0_0_9"/>
<accession>A0A0E4HCV0</accession>
<dbReference type="Proteomes" id="UP000033163">
    <property type="component" value="Chromosome I"/>
</dbReference>
<organism evidence="2 3">
    <name type="scientific">Paenibacillus riograndensis SBR5</name>
    <dbReference type="NCBI Taxonomy" id="1073571"/>
    <lineage>
        <taxon>Bacteria</taxon>
        <taxon>Bacillati</taxon>
        <taxon>Bacillota</taxon>
        <taxon>Bacilli</taxon>
        <taxon>Bacillales</taxon>
        <taxon>Paenibacillaceae</taxon>
        <taxon>Paenibacillus</taxon>
        <taxon>Paenibacillus sonchi group</taxon>
    </lineage>
</organism>
<dbReference type="SMART" id="SM00860">
    <property type="entry name" value="SMI1_KNR4"/>
    <property type="match status" value="1"/>
</dbReference>